<proteinExistence type="predicted"/>
<gene>
    <name evidence="3" type="ORF">PMAYCL1PPCAC_22699</name>
</gene>
<evidence type="ECO:0000256" key="1">
    <source>
        <dbReference type="SAM" id="SignalP"/>
    </source>
</evidence>
<feature type="chain" id="PRO_5042815795" description="Nicastrin small lobe domain-containing protein" evidence="1">
    <location>
        <begin position="22"/>
        <end position="130"/>
    </location>
</feature>
<sequence length="130" mass="13881">MAVLSSCLVILSSLCVWCSTGIQCGLSAPPPPIGRSSMGATTGCILLLAALAAASNKLREKVEVELKAGVHCHRLLNATHQFGCGSSMNGEEGVIVIVRSKAELMEAENGWKERFPDYSGRFMVIMDELL</sequence>
<dbReference type="InterPro" id="IPR041084">
    <property type="entry name" value="Ncstrn_small"/>
</dbReference>
<dbReference type="Pfam" id="PF18266">
    <property type="entry name" value="Ncstrn_small"/>
    <property type="match status" value="1"/>
</dbReference>
<evidence type="ECO:0000259" key="2">
    <source>
        <dbReference type="Pfam" id="PF18266"/>
    </source>
</evidence>
<protein>
    <recommendedName>
        <fullName evidence="2">Nicastrin small lobe domain-containing protein</fullName>
    </recommendedName>
</protein>
<feature type="signal peptide" evidence="1">
    <location>
        <begin position="1"/>
        <end position="21"/>
    </location>
</feature>
<evidence type="ECO:0000313" key="3">
    <source>
        <dbReference type="EMBL" id="GMR52504.1"/>
    </source>
</evidence>
<dbReference type="EMBL" id="BTRK01000005">
    <property type="protein sequence ID" value="GMR52504.1"/>
    <property type="molecule type" value="Genomic_DNA"/>
</dbReference>
<evidence type="ECO:0000313" key="4">
    <source>
        <dbReference type="Proteomes" id="UP001328107"/>
    </source>
</evidence>
<organism evidence="3 4">
    <name type="scientific">Pristionchus mayeri</name>
    <dbReference type="NCBI Taxonomy" id="1317129"/>
    <lineage>
        <taxon>Eukaryota</taxon>
        <taxon>Metazoa</taxon>
        <taxon>Ecdysozoa</taxon>
        <taxon>Nematoda</taxon>
        <taxon>Chromadorea</taxon>
        <taxon>Rhabditida</taxon>
        <taxon>Rhabditina</taxon>
        <taxon>Diplogasteromorpha</taxon>
        <taxon>Diplogasteroidea</taxon>
        <taxon>Neodiplogasteridae</taxon>
        <taxon>Pristionchus</taxon>
    </lineage>
</organism>
<keyword evidence="1" id="KW-0732">Signal</keyword>
<accession>A0AAN5CXJ2</accession>
<keyword evidence="4" id="KW-1185">Reference proteome</keyword>
<name>A0AAN5CXJ2_9BILA</name>
<reference evidence="4" key="1">
    <citation type="submission" date="2022-10" db="EMBL/GenBank/DDBJ databases">
        <title>Genome assembly of Pristionchus species.</title>
        <authorList>
            <person name="Yoshida K."/>
            <person name="Sommer R.J."/>
        </authorList>
    </citation>
    <scope>NUCLEOTIDE SEQUENCE [LARGE SCALE GENOMIC DNA]</scope>
    <source>
        <strain evidence="4">RS5460</strain>
    </source>
</reference>
<dbReference type="Proteomes" id="UP001328107">
    <property type="component" value="Unassembled WGS sequence"/>
</dbReference>
<feature type="domain" description="Nicastrin small lobe" evidence="2">
    <location>
        <begin position="71"/>
        <end position="109"/>
    </location>
</feature>
<comment type="caution">
    <text evidence="3">The sequence shown here is derived from an EMBL/GenBank/DDBJ whole genome shotgun (WGS) entry which is preliminary data.</text>
</comment>
<dbReference type="AlphaFoldDB" id="A0AAN5CXJ2"/>
<feature type="non-terminal residue" evidence="3">
    <location>
        <position position="130"/>
    </location>
</feature>